<dbReference type="SMART" id="SM00825">
    <property type="entry name" value="PKS_KS"/>
    <property type="match status" value="1"/>
</dbReference>
<dbReference type="SMART" id="SM00822">
    <property type="entry name" value="PKS_KR"/>
    <property type="match status" value="1"/>
</dbReference>
<dbReference type="Pfam" id="PF21089">
    <property type="entry name" value="PKS_DH_N"/>
    <property type="match status" value="1"/>
</dbReference>
<dbReference type="Gene3D" id="3.40.50.1820">
    <property type="entry name" value="alpha/beta hydrolase"/>
    <property type="match status" value="1"/>
</dbReference>
<feature type="domain" description="PKS/mFAS DH" evidence="9">
    <location>
        <begin position="944"/>
        <end position="1229"/>
    </location>
</feature>
<dbReference type="SMART" id="SM00824">
    <property type="entry name" value="PKS_TE"/>
    <property type="match status" value="1"/>
</dbReference>
<dbReference type="FunFam" id="3.40.47.10:FF:000019">
    <property type="entry name" value="Polyketide synthase type I"/>
    <property type="match status" value="1"/>
</dbReference>
<dbReference type="InterPro" id="IPR016039">
    <property type="entry name" value="Thiolase-like"/>
</dbReference>
<dbReference type="Pfam" id="PF00698">
    <property type="entry name" value="Acyl_transf_1"/>
    <property type="match status" value="1"/>
</dbReference>
<dbReference type="InterPro" id="IPR006162">
    <property type="entry name" value="Ppantetheine_attach_site"/>
</dbReference>
<dbReference type="InterPro" id="IPR020806">
    <property type="entry name" value="PKS_PP-bd"/>
</dbReference>
<dbReference type="Gene3D" id="3.40.50.720">
    <property type="entry name" value="NAD(P)-binding Rossmann-like Domain"/>
    <property type="match status" value="1"/>
</dbReference>
<feature type="domain" description="Carrier" evidence="7">
    <location>
        <begin position="1726"/>
        <end position="1801"/>
    </location>
</feature>
<keyword evidence="2" id="KW-0597">Phosphoprotein</keyword>
<dbReference type="SUPFAM" id="SSF51735">
    <property type="entry name" value="NAD(P)-binding Rossmann-fold domains"/>
    <property type="match status" value="2"/>
</dbReference>
<evidence type="ECO:0000313" key="10">
    <source>
        <dbReference type="EMBL" id="RNL83541.1"/>
    </source>
</evidence>
<evidence type="ECO:0000256" key="6">
    <source>
        <dbReference type="SAM" id="MobiDB-lite"/>
    </source>
</evidence>
<feature type="active site" description="Proton donor; for dehydratase activity" evidence="5">
    <location>
        <position position="1147"/>
    </location>
</feature>
<dbReference type="GO" id="GO:0006633">
    <property type="term" value="P:fatty acid biosynthetic process"/>
    <property type="evidence" value="ECO:0007669"/>
    <property type="project" value="InterPro"/>
</dbReference>
<dbReference type="Proteomes" id="UP000269198">
    <property type="component" value="Unassembled WGS sequence"/>
</dbReference>
<dbReference type="PROSITE" id="PS50075">
    <property type="entry name" value="CARRIER"/>
    <property type="match status" value="1"/>
</dbReference>
<dbReference type="InterPro" id="IPR016035">
    <property type="entry name" value="Acyl_Trfase/lysoPLipase"/>
</dbReference>
<reference evidence="10 11" key="1">
    <citation type="submission" date="2018-11" db="EMBL/GenBank/DDBJ databases">
        <title>The genome draft of YIM 96095.</title>
        <authorList>
            <person name="Tang S.-K."/>
            <person name="Chunyu W.-X."/>
            <person name="Feng Y.-Z."/>
        </authorList>
    </citation>
    <scope>NUCLEOTIDE SEQUENCE [LARGE SCALE GENOMIC DNA]</scope>
    <source>
        <strain evidence="10 11">YIM 96095</strain>
    </source>
</reference>
<dbReference type="InterPro" id="IPR057326">
    <property type="entry name" value="KR_dom"/>
</dbReference>
<dbReference type="FunFam" id="3.40.366.10:FF:000002">
    <property type="entry name" value="Probable polyketide synthase 2"/>
    <property type="match status" value="1"/>
</dbReference>
<dbReference type="SUPFAM" id="SSF55048">
    <property type="entry name" value="Probable ACP-binding domain of malonyl-CoA ACP transacylase"/>
    <property type="match status" value="1"/>
</dbReference>
<dbReference type="CDD" id="cd08956">
    <property type="entry name" value="KR_3_FAS_SDR_x"/>
    <property type="match status" value="1"/>
</dbReference>
<proteinExistence type="predicted"/>
<dbReference type="PANTHER" id="PTHR43775">
    <property type="entry name" value="FATTY ACID SYNTHASE"/>
    <property type="match status" value="1"/>
</dbReference>
<gene>
    <name evidence="10" type="ORF">EFW17_16165</name>
</gene>
<dbReference type="SUPFAM" id="SSF53901">
    <property type="entry name" value="Thiolase-like"/>
    <property type="match status" value="1"/>
</dbReference>
<name>A0A3N0E6R5_9ACTN</name>
<dbReference type="Pfam" id="PF22953">
    <property type="entry name" value="SpnB_Rossmann"/>
    <property type="match status" value="1"/>
</dbReference>
<dbReference type="InterPro" id="IPR036736">
    <property type="entry name" value="ACP-like_sf"/>
</dbReference>
<evidence type="ECO:0000313" key="11">
    <source>
        <dbReference type="Proteomes" id="UP000269198"/>
    </source>
</evidence>
<evidence type="ECO:0000256" key="5">
    <source>
        <dbReference type="PROSITE-ProRule" id="PRU01363"/>
    </source>
</evidence>
<dbReference type="InterPro" id="IPR042104">
    <property type="entry name" value="PKS_dehydratase_sf"/>
</dbReference>
<dbReference type="Pfam" id="PF02801">
    <property type="entry name" value="Ketoacyl-synt_C"/>
    <property type="match status" value="1"/>
</dbReference>
<dbReference type="PROSITE" id="PS00012">
    <property type="entry name" value="PHOSPHOPANTETHEINE"/>
    <property type="match status" value="1"/>
</dbReference>
<dbReference type="SMART" id="SM00823">
    <property type="entry name" value="PKS_PP"/>
    <property type="match status" value="1"/>
</dbReference>
<dbReference type="InterPro" id="IPR020802">
    <property type="entry name" value="TesA-like"/>
</dbReference>
<dbReference type="SUPFAM" id="SSF52151">
    <property type="entry name" value="FabD/lysophospholipase-like"/>
    <property type="match status" value="1"/>
</dbReference>
<dbReference type="PROSITE" id="PS00606">
    <property type="entry name" value="KS3_1"/>
    <property type="match status" value="1"/>
</dbReference>
<dbReference type="SMART" id="SM00826">
    <property type="entry name" value="PKS_DH"/>
    <property type="match status" value="1"/>
</dbReference>
<dbReference type="InterPro" id="IPR050091">
    <property type="entry name" value="PKS_NRPS_Biosynth_Enz"/>
</dbReference>
<dbReference type="Pfam" id="PF16197">
    <property type="entry name" value="KAsynt_C_assoc"/>
    <property type="match status" value="1"/>
</dbReference>
<dbReference type="Pfam" id="PF14765">
    <property type="entry name" value="PS-DH"/>
    <property type="match status" value="1"/>
</dbReference>
<dbReference type="InterPro" id="IPR001031">
    <property type="entry name" value="Thioesterase"/>
</dbReference>
<accession>A0A3N0E6R5</accession>
<dbReference type="InterPro" id="IPR055123">
    <property type="entry name" value="SpnB-like_Rossmann"/>
</dbReference>
<dbReference type="Pfam" id="PF00109">
    <property type="entry name" value="ketoacyl-synt"/>
    <property type="match status" value="1"/>
</dbReference>
<dbReference type="Pfam" id="PF08659">
    <property type="entry name" value="KR"/>
    <property type="match status" value="1"/>
</dbReference>
<feature type="active site" description="Proton acceptor; for dehydratase activity" evidence="5">
    <location>
        <position position="976"/>
    </location>
</feature>
<sequence>MLKRMTVDLRDARRHVQELTDRMHEPIAIVGMGCRYPGGVDTPEGLWELVANETDAVSEFPTDRGWDLANLFDSDPDAPGKSYAREGGFLYEATRFDAGFFGISPREALAMEPQQRVLLETSWEAIERAGIVPSSLSGTATGVYAGVIAQEYGPRQHTEADGLEGHLATGNAASVTAGRVAYTLGLEGPTLSVDTACSSSLVALHLACQALRRDECSYALAGGTTVVPEPSGFTAFSRQRALSPDSRCKSFAATADGTSWAEGAGMLLLERLSEARRNGHRVLALIDGSAINQDGASSGLTAPNGPAQQKVIRRALADARLTPDQVDAVEAHGTGTPLGDPIEANALQETYGRERPDGQPLWLGSLKSNIGHSAAAAGVGGVVKMVMAMRNGTLPRSLHIDEPTPKVDWSTGSVELLTETRPWPETSRPRRAGVSSFGMSGTNAHLIVEQAPLEDDTTDTGAADRADEEGASSPRGAPAGTGAPLSDGAPVPWLLSARGEEALRAQAVRLRGHVAEADASATDVGYSLATGRTHFEHRAVLLGHRTADLRQGLEALAGGAASGDVVRGSVAKTGGTVFVFPGQGAQWVRMGADLLRSSDVFRDSVTECARALDPFLEWSVLEVLRGEDAAPGLDRVDVVQPALFAVMVSLARMWRSYGVEPAAVVGHSQGEVAAAHVAGALSLEDAARIVALRSQLLLRLRDAGSLVSLGVGETEAAALIEPWRGRLVVGGRNGPSSTVVAGDAAAVSELVAECARREVRAREVSASVPTHSAHAEPLHDELLRLVADITPMRGETPFYSTVWAKRLDGRELGPQYWYDNMRHPVQLDPTVRELATRGHHTFLEMSPHPVLTMVVQETLEDAGVADPVVVGSLRRDEDGWQRFLTSMAEAHVRGVDVRWERVFDGSGATVVDLPTYPFQRRRYWLEPSAGGADVSAAGLTPTNHRLLGAAVPVADTGGALLTGRLAMSRDPWLADHAALDRVLLPGTAFVDLALYAGEHTGCPRVEELTLAAPLEIPDEDAVQVQVIIGGTDETGRRTVRIRSRPQPDPDDLEHASWSEHAEGVLGPETGDTAPATLAGDWPPESATPLPVDGVYTRLAERGYGYGPAFQGLQAAWRAGEDIYAEVRLPEAQHAEAARFCVHPALLDSALHALGVAALNDAETPDDVQVRLPFTWNGVTLHATNATTLRVRLSPAGENALAVSVHDPAGTPVASVAELTTRPVTQEQLTAGTGTGADDLFILEWDPVGTPTGTTPTTTLAILGTDDEGLRSAFAPSIVHTHPDLASLSAAVTAGAPAPDTVVLPCVPGTETVVDGARSTTRATLTLLQEYLADDALAETRMVVLTRGAVAAVPGDDVPDLAHAPLWGMIRAVQSENPDRFTLVDLDDTATAAGSVPAAVTTEEPQIAIRAGQLYVPRLGRAAPERGTAPDGHHPGLLPETGTALVTGATGTLGRLMARHLVTDYGARHLLLVSRSGRDAESAAALESELTELGATVTFAACDVADRDSLSGALATIRDDRPLSAVVHTAGILDDGVLTSLTPERFDRVMRPKVDAAHNLHELTRDKNLSLFALFSSGAGVLGAPGQSNYAAANAFLDALAHHRRARGLPATSLSWGLWTQRDGMGADLDGADMQRMSRAGVGGTLSHEHGVTLFDAALGLGWPHLLPLSLDLAALRGRAATRGDISPMFTKLVRVPRRSASTGGPDGDGAQLLRRLRGLPDDDAERVLVDLVRERAADVLGLNSADEIGAEDNFLELGFDSLTAIELRNTLNAVTGLRLPSAVAFNNPTPIALAGRLRTELSTAQGSGAAPGQEPRADTTETAAAAPGGADANVANGIVELFRTACQQGKIGEGIGMIEAAAQVRPTFSSATDYGEPPAPVQLAHGGGPPRLVCFPSLVMVSGTQEYARFGAAMRDQRDLLVVPQPGFAESESLPASVDAAVDLQTSVVRGCVGEAPFVVVGRSSGGWIAHTVTARLERQGLHPRALVLLDTPMPGDRSAFPIIETGVIDREHEFGLMDPVRLTAMGGYLRLFSERRLEPVDTPTVLVRPEEPMRDASGAPLGGAEWKFNWDLPHTELVVPGDHLTMLEDHAESAARAIEGWLSGTDE</sequence>
<dbReference type="InterPro" id="IPR018201">
    <property type="entry name" value="Ketoacyl_synth_AS"/>
</dbReference>
<feature type="region of interest" description="Disordered" evidence="6">
    <location>
        <begin position="1802"/>
        <end position="1828"/>
    </location>
</feature>
<keyword evidence="3" id="KW-0808">Transferase</keyword>
<dbReference type="CDD" id="cd00833">
    <property type="entry name" value="PKS"/>
    <property type="match status" value="1"/>
</dbReference>
<dbReference type="InterPro" id="IPR049552">
    <property type="entry name" value="PKS_DH_N"/>
</dbReference>
<dbReference type="InterPro" id="IPR032821">
    <property type="entry name" value="PKS_assoc"/>
</dbReference>
<dbReference type="EMBL" id="RJMB01000016">
    <property type="protein sequence ID" value="RNL83541.1"/>
    <property type="molecule type" value="Genomic_DNA"/>
</dbReference>
<dbReference type="Gene3D" id="3.10.129.110">
    <property type="entry name" value="Polyketide synthase dehydratase"/>
    <property type="match status" value="1"/>
</dbReference>
<comment type="caution">
    <text evidence="10">The sequence shown here is derived from an EMBL/GenBank/DDBJ whole genome shotgun (WGS) entry which is preliminary data.</text>
</comment>
<feature type="region of interest" description="N-terminal hotdog fold" evidence="5">
    <location>
        <begin position="944"/>
        <end position="1072"/>
    </location>
</feature>
<keyword evidence="11" id="KW-1185">Reference proteome</keyword>
<protein>
    <submittedName>
        <fullName evidence="10">SDR family NAD(P)-dependent oxidoreductase</fullName>
    </submittedName>
</protein>
<evidence type="ECO:0000259" key="7">
    <source>
        <dbReference type="PROSITE" id="PS50075"/>
    </source>
</evidence>
<evidence type="ECO:0000256" key="2">
    <source>
        <dbReference type="ARBA" id="ARBA00022553"/>
    </source>
</evidence>
<dbReference type="GO" id="GO:0031177">
    <property type="term" value="F:phosphopantetheine binding"/>
    <property type="evidence" value="ECO:0007669"/>
    <property type="project" value="InterPro"/>
</dbReference>
<feature type="region of interest" description="Disordered" evidence="6">
    <location>
        <begin position="1063"/>
        <end position="1088"/>
    </location>
</feature>
<evidence type="ECO:0000256" key="3">
    <source>
        <dbReference type="ARBA" id="ARBA00022679"/>
    </source>
</evidence>
<dbReference type="InterPro" id="IPR049900">
    <property type="entry name" value="PKS_mFAS_DH"/>
</dbReference>
<dbReference type="GO" id="GO:0004312">
    <property type="term" value="F:fatty acid synthase activity"/>
    <property type="evidence" value="ECO:0007669"/>
    <property type="project" value="TreeGrafter"/>
</dbReference>
<dbReference type="Gene3D" id="1.10.1200.10">
    <property type="entry name" value="ACP-like"/>
    <property type="match status" value="1"/>
</dbReference>
<feature type="domain" description="Ketosynthase family 3 (KS3)" evidence="8">
    <location>
        <begin position="24"/>
        <end position="450"/>
    </location>
</feature>
<dbReference type="PROSITE" id="PS52019">
    <property type="entry name" value="PKS_MFAS_DH"/>
    <property type="match status" value="1"/>
</dbReference>
<dbReference type="InterPro" id="IPR001227">
    <property type="entry name" value="Ac_transferase_dom_sf"/>
</dbReference>
<evidence type="ECO:0000256" key="4">
    <source>
        <dbReference type="ARBA" id="ARBA00023315"/>
    </source>
</evidence>
<dbReference type="InterPro" id="IPR020841">
    <property type="entry name" value="PKS_Beta-ketoAc_synthase_dom"/>
</dbReference>
<dbReference type="InterPro" id="IPR016036">
    <property type="entry name" value="Malonyl_transacylase_ACP-bd"/>
</dbReference>
<evidence type="ECO:0000259" key="8">
    <source>
        <dbReference type="PROSITE" id="PS52004"/>
    </source>
</evidence>
<feature type="region of interest" description="C-terminal hotdog fold" evidence="5">
    <location>
        <begin position="1086"/>
        <end position="1229"/>
    </location>
</feature>
<dbReference type="Gene3D" id="3.30.70.3290">
    <property type="match status" value="1"/>
</dbReference>
<dbReference type="Gene3D" id="3.40.47.10">
    <property type="match status" value="1"/>
</dbReference>
<keyword evidence="1" id="KW-0596">Phosphopantetheine</keyword>
<dbReference type="InterPro" id="IPR014031">
    <property type="entry name" value="Ketoacyl_synth_C"/>
</dbReference>
<dbReference type="PROSITE" id="PS52004">
    <property type="entry name" value="KS3_2"/>
    <property type="match status" value="1"/>
</dbReference>
<keyword evidence="4" id="KW-0012">Acyltransferase</keyword>
<dbReference type="GO" id="GO:0004315">
    <property type="term" value="F:3-oxoacyl-[acyl-carrier-protein] synthase activity"/>
    <property type="evidence" value="ECO:0007669"/>
    <property type="project" value="InterPro"/>
</dbReference>
<dbReference type="InterPro" id="IPR049551">
    <property type="entry name" value="PKS_DH_C"/>
</dbReference>
<dbReference type="OrthoDB" id="4537517at2"/>
<dbReference type="Gene3D" id="3.40.366.10">
    <property type="entry name" value="Malonyl-Coenzyme A Acyl Carrier Protein, domain 2"/>
    <property type="match status" value="1"/>
</dbReference>
<dbReference type="InterPro" id="IPR020807">
    <property type="entry name" value="PKS_DH"/>
</dbReference>
<dbReference type="SUPFAM" id="SSF53474">
    <property type="entry name" value="alpha/beta-Hydrolases"/>
    <property type="match status" value="1"/>
</dbReference>
<dbReference type="Pfam" id="PF00975">
    <property type="entry name" value="Thioesterase"/>
    <property type="match status" value="1"/>
</dbReference>
<dbReference type="InterPro" id="IPR009081">
    <property type="entry name" value="PP-bd_ACP"/>
</dbReference>
<feature type="region of interest" description="Disordered" evidence="6">
    <location>
        <begin position="451"/>
        <end position="488"/>
    </location>
</feature>
<dbReference type="InterPro" id="IPR013968">
    <property type="entry name" value="PKS_KR"/>
</dbReference>
<evidence type="ECO:0000259" key="9">
    <source>
        <dbReference type="PROSITE" id="PS52019"/>
    </source>
</evidence>
<dbReference type="InterPro" id="IPR014043">
    <property type="entry name" value="Acyl_transferase_dom"/>
</dbReference>
<dbReference type="InterPro" id="IPR014030">
    <property type="entry name" value="Ketoacyl_synth_N"/>
</dbReference>
<dbReference type="PANTHER" id="PTHR43775:SF51">
    <property type="entry name" value="INACTIVE PHENOLPHTHIOCEROL SYNTHESIS POLYKETIDE SYNTHASE TYPE I PKS1-RELATED"/>
    <property type="match status" value="1"/>
</dbReference>
<organism evidence="10 11">
    <name type="scientific">Halostreptopolyspora alba</name>
    <dbReference type="NCBI Taxonomy" id="2487137"/>
    <lineage>
        <taxon>Bacteria</taxon>
        <taxon>Bacillati</taxon>
        <taxon>Actinomycetota</taxon>
        <taxon>Actinomycetes</taxon>
        <taxon>Streptosporangiales</taxon>
        <taxon>Nocardiopsidaceae</taxon>
        <taxon>Halostreptopolyspora</taxon>
    </lineage>
</organism>
<dbReference type="Pfam" id="PF00550">
    <property type="entry name" value="PP-binding"/>
    <property type="match status" value="1"/>
</dbReference>
<dbReference type="InterPro" id="IPR029058">
    <property type="entry name" value="AB_hydrolase_fold"/>
</dbReference>
<dbReference type="InterPro" id="IPR036291">
    <property type="entry name" value="NAD(P)-bd_dom_sf"/>
</dbReference>
<evidence type="ECO:0000256" key="1">
    <source>
        <dbReference type="ARBA" id="ARBA00022450"/>
    </source>
</evidence>
<dbReference type="SMART" id="SM00827">
    <property type="entry name" value="PKS_AT"/>
    <property type="match status" value="1"/>
</dbReference>